<reference evidence="5 6" key="1">
    <citation type="submission" date="2023-07" db="EMBL/GenBank/DDBJ databases">
        <title>Genomic Encyclopedia of Type Strains, Phase IV (KMG-IV): sequencing the most valuable type-strain genomes for metagenomic binning, comparative biology and taxonomic classification.</title>
        <authorList>
            <person name="Goeker M."/>
        </authorList>
    </citation>
    <scope>NUCLEOTIDE SEQUENCE [LARGE SCALE GENOMIC DNA]</scope>
    <source>
        <strain evidence="5 6">DSM 19619</strain>
    </source>
</reference>
<dbReference type="GO" id="GO:0032259">
    <property type="term" value="P:methylation"/>
    <property type="evidence" value="ECO:0007669"/>
    <property type="project" value="UniProtKB-KW"/>
</dbReference>
<comment type="caution">
    <text evidence="5">The sequence shown here is derived from an EMBL/GenBank/DDBJ whole genome shotgun (WGS) entry which is preliminary data.</text>
</comment>
<dbReference type="CDD" id="cd03311">
    <property type="entry name" value="CIMS_C_terminal_like"/>
    <property type="match status" value="1"/>
</dbReference>
<dbReference type="EC" id="2.1.1.14" evidence="5"/>
<keyword evidence="5" id="KW-0489">Methyltransferase</keyword>
<dbReference type="Pfam" id="PF01717">
    <property type="entry name" value="Meth_synt_2"/>
    <property type="match status" value="1"/>
</dbReference>
<organism evidence="5 6">
    <name type="scientific">Labrys wisconsinensis</name>
    <dbReference type="NCBI Taxonomy" id="425677"/>
    <lineage>
        <taxon>Bacteria</taxon>
        <taxon>Pseudomonadati</taxon>
        <taxon>Pseudomonadota</taxon>
        <taxon>Alphaproteobacteria</taxon>
        <taxon>Hyphomicrobiales</taxon>
        <taxon>Xanthobacteraceae</taxon>
        <taxon>Labrys</taxon>
    </lineage>
</organism>
<keyword evidence="6" id="KW-1185">Reference proteome</keyword>
<dbReference type="InterPro" id="IPR038071">
    <property type="entry name" value="UROD/MetE-like_sf"/>
</dbReference>
<dbReference type="PANTHER" id="PTHR30519">
    <property type="entry name" value="5-METHYLTETRAHYDROPTEROYLTRIGLUTAMATE--HOMOCYSTEINE METHYLTRANSFERASE"/>
    <property type="match status" value="1"/>
</dbReference>
<dbReference type="SUPFAM" id="SSF51726">
    <property type="entry name" value="UROD/MetE-like"/>
    <property type="match status" value="1"/>
</dbReference>
<evidence type="ECO:0000313" key="6">
    <source>
        <dbReference type="Proteomes" id="UP001242480"/>
    </source>
</evidence>
<dbReference type="Gene3D" id="3.20.20.210">
    <property type="match status" value="1"/>
</dbReference>
<dbReference type="GO" id="GO:0003871">
    <property type="term" value="F:5-methyltetrahydropteroyltriglutamate-homocysteine S-methyltransferase activity"/>
    <property type="evidence" value="ECO:0007669"/>
    <property type="project" value="UniProtKB-EC"/>
</dbReference>
<name>A0ABU0JGH1_9HYPH</name>
<proteinExistence type="predicted"/>
<keyword evidence="3" id="KW-0862">Zinc</keyword>
<sequence length="363" mass="39926">MPLHPLTVQIVGSYAKPHWLAHHRRMRAVDGSWWRPDAEVLREAKQDAALLAIYEQERAGLDLVTDGEAQRAAYDRHFLAGLTGIDTSAMEQVAVARAVDWSRRDDTGWEEYTRIGELRPRIVGAIGWQGPMALAELDFLKAHARRPCKVTVIGALSLYCQVVDRFYGDAEAAIMALAAALNHELLALDQAGADVLQIDEPAWHSQLTLARKVGPAAIARMVEGVRAPVIVHVCYGYALVYREKRASVVYPEVLELLASCPIAGISIEYEQPRHEPTILRHCGDKHVVLGLLDLGSTEIETPEHVASRLRAALRHVPPERLHPSSDCGMWYLARDVAFGKISALAAGTAIIRTEIGSAAGRVE</sequence>
<comment type="cofactor">
    <cofactor evidence="1">
        <name>Zn(2+)</name>
        <dbReference type="ChEBI" id="CHEBI:29105"/>
    </cofactor>
</comment>
<evidence type="ECO:0000259" key="4">
    <source>
        <dbReference type="Pfam" id="PF01717"/>
    </source>
</evidence>
<evidence type="ECO:0000256" key="1">
    <source>
        <dbReference type="ARBA" id="ARBA00001947"/>
    </source>
</evidence>
<dbReference type="InterPro" id="IPR002629">
    <property type="entry name" value="Met_Synth_C/arc"/>
</dbReference>
<evidence type="ECO:0000256" key="3">
    <source>
        <dbReference type="ARBA" id="ARBA00022833"/>
    </source>
</evidence>
<dbReference type="RefSeq" id="WP_307281609.1">
    <property type="nucleotide sequence ID" value="NZ_JAUSVX010000016.1"/>
</dbReference>
<evidence type="ECO:0000256" key="2">
    <source>
        <dbReference type="ARBA" id="ARBA00022723"/>
    </source>
</evidence>
<feature type="domain" description="Cobalamin-independent methionine synthase MetE C-terminal/archaeal" evidence="4">
    <location>
        <begin position="38"/>
        <end position="341"/>
    </location>
</feature>
<keyword evidence="5" id="KW-0808">Transferase</keyword>
<dbReference type="Proteomes" id="UP001242480">
    <property type="component" value="Unassembled WGS sequence"/>
</dbReference>
<protein>
    <submittedName>
        <fullName evidence="5">5-methyltetrahydropteroyltriglutamate--homocysteine methyltransferase</fullName>
        <ecNumber evidence="5">2.1.1.14</ecNumber>
    </submittedName>
</protein>
<accession>A0ABU0JGH1</accession>
<keyword evidence="2" id="KW-0479">Metal-binding</keyword>
<gene>
    <name evidence="5" type="ORF">QO011_006433</name>
</gene>
<dbReference type="EMBL" id="JAUSVX010000016">
    <property type="protein sequence ID" value="MDQ0473397.1"/>
    <property type="molecule type" value="Genomic_DNA"/>
</dbReference>
<evidence type="ECO:0000313" key="5">
    <source>
        <dbReference type="EMBL" id="MDQ0473397.1"/>
    </source>
</evidence>